<gene>
    <name evidence="2" type="ORF">TR117213</name>
</gene>
<reference evidence="2" key="1">
    <citation type="submission" date="2016-01" db="EMBL/GenBank/DDBJ databases">
        <title>Reference transcriptome for the parasite Schistocephalus solidus: insights into the molecular evolution of parasitism.</title>
        <authorList>
            <person name="Hebert F.O."/>
            <person name="Grambauer S."/>
            <person name="Barber I."/>
            <person name="Landry C.R."/>
            <person name="Aubin-Horth N."/>
        </authorList>
    </citation>
    <scope>NUCLEOTIDE SEQUENCE</scope>
</reference>
<feature type="compositionally biased region" description="Polar residues" evidence="1">
    <location>
        <begin position="94"/>
        <end position="104"/>
    </location>
</feature>
<feature type="compositionally biased region" description="Basic residues" evidence="1">
    <location>
        <begin position="116"/>
        <end position="127"/>
    </location>
</feature>
<feature type="compositionally biased region" description="Acidic residues" evidence="1">
    <location>
        <begin position="352"/>
        <end position="362"/>
    </location>
</feature>
<feature type="compositionally biased region" description="Polar residues" evidence="1">
    <location>
        <begin position="41"/>
        <end position="59"/>
    </location>
</feature>
<feature type="compositionally biased region" description="Polar residues" evidence="1">
    <location>
        <begin position="419"/>
        <end position="429"/>
    </location>
</feature>
<feature type="compositionally biased region" description="Acidic residues" evidence="1">
    <location>
        <begin position="311"/>
        <end position="320"/>
    </location>
</feature>
<evidence type="ECO:0000256" key="1">
    <source>
        <dbReference type="SAM" id="MobiDB-lite"/>
    </source>
</evidence>
<dbReference type="AlphaFoldDB" id="A0A0X3PAI3"/>
<evidence type="ECO:0000313" key="2">
    <source>
        <dbReference type="EMBL" id="JAP45092.1"/>
    </source>
</evidence>
<feature type="compositionally biased region" description="Low complexity" evidence="1">
    <location>
        <begin position="285"/>
        <end position="301"/>
    </location>
</feature>
<dbReference type="EMBL" id="GEEE01018133">
    <property type="protein sequence ID" value="JAP45092.1"/>
    <property type="molecule type" value="Transcribed_RNA"/>
</dbReference>
<feature type="compositionally biased region" description="Basic residues" evidence="1">
    <location>
        <begin position="325"/>
        <end position="338"/>
    </location>
</feature>
<name>A0A0X3PAI3_SCHSO</name>
<protein>
    <submittedName>
        <fullName evidence="2">Uncharacterized protein</fullName>
    </submittedName>
</protein>
<feature type="non-terminal residue" evidence="2">
    <location>
        <position position="1"/>
    </location>
</feature>
<feature type="compositionally biased region" description="Low complexity" evidence="1">
    <location>
        <begin position="546"/>
        <end position="557"/>
    </location>
</feature>
<feature type="region of interest" description="Disordered" evidence="1">
    <location>
        <begin position="1"/>
        <end position="462"/>
    </location>
</feature>
<feature type="compositionally biased region" description="Basic and acidic residues" evidence="1">
    <location>
        <begin position="16"/>
        <end position="32"/>
    </location>
</feature>
<sequence length="585" mass="62904">DPRQHERLGIGSEHIQMSRKDKRGSRFRDLLRRIFRRNGHSHPSQSVDDLTSAGLQSNGRKLPNRAASTDNVQSRATTLSTTEDEQANFKKNVRSTSTISTSQSLDEDQRGPPPTRSHRSAHLKVSKTQKPPSPPPRKKAKMRSDAVPVLKTEESKSNEVEPTSNFAAKPDSVKLRKPAKHAAGETNSPFKDELAAKLSAGPMFGGRPPVPGARPMFGSAGSPPISPNSGAGASGDSIRPRSLSADGEGSQDNSPGQPEDPYMQVAMQRISLNRQRKHRMPSRFSSNLSTSDLPPDSSSAAAGGGGLNQITEEDDGEEADDGLRRHNRQNNRYSRNRNNRPSSSDVRTDTSSDSDDSSSEENDFGRISKSLPREDREPASPFSAASSSSPCGQRLSYAERSEEDEEGGDGGGDGDGGTVSRSPLTSSSGDGLFDASEPIITPRTSLRPAGGRPSSMFVGSSLQEELQGIVQARLSRIMTTTSRTGEGDQSVKLRPGPRPNQPQIRCRRSPPRATTTPGQGQGFGVVLRRSAQTSSGATSTLETRRSSNSTSPSSARRAVSIALTGLEDRPVRVHDLIKAFQRDSR</sequence>
<feature type="compositionally biased region" description="Basic and acidic residues" evidence="1">
    <location>
        <begin position="363"/>
        <end position="378"/>
    </location>
</feature>
<organism evidence="2">
    <name type="scientific">Schistocephalus solidus</name>
    <name type="common">Tapeworm</name>
    <dbReference type="NCBI Taxonomy" id="70667"/>
    <lineage>
        <taxon>Eukaryota</taxon>
        <taxon>Metazoa</taxon>
        <taxon>Spiralia</taxon>
        <taxon>Lophotrochozoa</taxon>
        <taxon>Platyhelminthes</taxon>
        <taxon>Cestoda</taxon>
        <taxon>Eucestoda</taxon>
        <taxon>Diphyllobothriidea</taxon>
        <taxon>Diphyllobothriidae</taxon>
        <taxon>Schistocephalus</taxon>
    </lineage>
</organism>
<proteinExistence type="predicted"/>
<feature type="compositionally biased region" description="Low complexity" evidence="1">
    <location>
        <begin position="339"/>
        <end position="351"/>
    </location>
</feature>
<feature type="compositionally biased region" description="Polar residues" evidence="1">
    <location>
        <begin position="66"/>
        <end position="81"/>
    </location>
</feature>
<accession>A0A0X3PAI3</accession>
<feature type="compositionally biased region" description="Low complexity" evidence="1">
    <location>
        <begin position="379"/>
        <end position="390"/>
    </location>
</feature>
<feature type="compositionally biased region" description="Polar residues" evidence="1">
    <location>
        <begin position="530"/>
        <end position="541"/>
    </location>
</feature>
<feature type="region of interest" description="Disordered" evidence="1">
    <location>
        <begin position="477"/>
        <end position="557"/>
    </location>
</feature>